<dbReference type="EMBL" id="JADCKB010000017">
    <property type="protein sequence ID" value="MBE5040546.1"/>
    <property type="molecule type" value="Genomic_DNA"/>
</dbReference>
<sequence length="184" mass="21174">MGTYSNFKISAENCKKAFLKFKTDYQFDDNVDVRHMENIDDAFYRFDFQPLYDDSGNIVELDTVDNEEPNGVYEFFKSIAEFVEPNSSVAVAYDGGGYYKYVFRGGVCEEVIGEVVYPERKGGISYNRAMTLLCAIVEHSCTARKTHEAIEELFRFGFTDDELVNDFHFSQTDVDDVVRRIEEA</sequence>
<evidence type="ECO:0000313" key="2">
    <source>
        <dbReference type="Proteomes" id="UP000806542"/>
    </source>
</evidence>
<reference evidence="1" key="1">
    <citation type="submission" date="2020-10" db="EMBL/GenBank/DDBJ databases">
        <title>ChiBAC.</title>
        <authorList>
            <person name="Zenner C."/>
            <person name="Hitch T.C.A."/>
            <person name="Clavel T."/>
        </authorList>
    </citation>
    <scope>NUCLEOTIDE SEQUENCE</scope>
    <source>
        <strain evidence="1">DSM 107454</strain>
    </source>
</reference>
<dbReference type="Proteomes" id="UP000806542">
    <property type="component" value="Unassembled WGS sequence"/>
</dbReference>
<organism evidence="1 2">
    <name type="scientific">Ructibacterium gallinarum</name>
    <dbReference type="NCBI Taxonomy" id="2779355"/>
    <lineage>
        <taxon>Bacteria</taxon>
        <taxon>Bacillati</taxon>
        <taxon>Bacillota</taxon>
        <taxon>Clostridia</taxon>
        <taxon>Eubacteriales</taxon>
        <taxon>Oscillospiraceae</taxon>
        <taxon>Ructibacterium</taxon>
    </lineage>
</organism>
<protein>
    <submittedName>
        <fullName evidence="1">Uncharacterized protein</fullName>
    </submittedName>
</protein>
<gene>
    <name evidence="1" type="ORF">INF28_08745</name>
</gene>
<accession>A0A9D5LYV5</accession>
<dbReference type="AlphaFoldDB" id="A0A9D5LYV5"/>
<comment type="caution">
    <text evidence="1">The sequence shown here is derived from an EMBL/GenBank/DDBJ whole genome shotgun (WGS) entry which is preliminary data.</text>
</comment>
<keyword evidence="2" id="KW-1185">Reference proteome</keyword>
<evidence type="ECO:0000313" key="1">
    <source>
        <dbReference type="EMBL" id="MBE5040546.1"/>
    </source>
</evidence>
<dbReference type="RefSeq" id="WP_226393099.1">
    <property type="nucleotide sequence ID" value="NZ_JADCKB010000017.1"/>
</dbReference>
<name>A0A9D5LYV5_9FIRM</name>
<proteinExistence type="predicted"/>